<evidence type="ECO:0000256" key="7">
    <source>
        <dbReference type="SAM" id="Phobius"/>
    </source>
</evidence>
<comment type="caution">
    <text evidence="8">The sequence shown here is derived from an EMBL/GenBank/DDBJ whole genome shotgun (WGS) entry which is preliminary data.</text>
</comment>
<keyword evidence="3" id="KW-0813">Transport</keyword>
<feature type="transmembrane region" description="Helical" evidence="7">
    <location>
        <begin position="113"/>
        <end position="137"/>
    </location>
</feature>
<keyword evidence="6 7" id="KW-0472">Membrane</keyword>
<comment type="similarity">
    <text evidence="2">Belongs to the major facilitator superfamily.</text>
</comment>
<dbReference type="PANTHER" id="PTHR12778:SF10">
    <property type="entry name" value="MAJOR FACILITATOR SUPERFAMILY DOMAIN-CONTAINING PROTEIN 3"/>
    <property type="match status" value="1"/>
</dbReference>
<dbReference type="GO" id="GO:0022857">
    <property type="term" value="F:transmembrane transporter activity"/>
    <property type="evidence" value="ECO:0007669"/>
    <property type="project" value="InterPro"/>
</dbReference>
<feature type="transmembrane region" description="Helical" evidence="7">
    <location>
        <begin position="176"/>
        <end position="197"/>
    </location>
</feature>
<feature type="transmembrane region" description="Helical" evidence="7">
    <location>
        <begin position="149"/>
        <end position="170"/>
    </location>
</feature>
<evidence type="ECO:0000313" key="8">
    <source>
        <dbReference type="EMBL" id="MBB6211618.1"/>
    </source>
</evidence>
<sequence length="414" mass="41712">MGADAGLNTADTPAIARTLTVAAALYTAQGMIGGLSFVGIPTVLRSGGVPVEQIGLISLIMAPWALKALWAPWITPQRTRQILTAGAVLPAALIGGLAFLPGGNTGLAATVPLLLTVLALTALLAATVDTACDALLIRTLPERRRQDGSTVQIAGGYAGTALGSGLFTLLSGWTGWTGAVLVIAALLLACGLSARLLPAGDPPSPPPEAQRRSSLWQALTCRNVQAGLLLTLCFEAGGRITLALTGPVLIDSGLSLEQVSLVTGPATLIAALTGTAVGWGLSRQGRARRAMAAILPAQAACFLLLAALMPGGPLAGTSPWAVAAAVLGGTAAVSAGFVALYTRLMALSDRQRAATDFALFQSTSVITAILCGSGGAALAGYAGYSRTFLCAALLCLLCLLLVVSVRGLSGSRPS</sequence>
<feature type="transmembrane region" description="Helical" evidence="7">
    <location>
        <begin position="353"/>
        <end position="378"/>
    </location>
</feature>
<feature type="transmembrane region" description="Helical" evidence="7">
    <location>
        <begin position="290"/>
        <end position="308"/>
    </location>
</feature>
<keyword evidence="9" id="KW-1185">Reference proteome</keyword>
<evidence type="ECO:0000256" key="3">
    <source>
        <dbReference type="ARBA" id="ARBA00022448"/>
    </source>
</evidence>
<dbReference type="EMBL" id="JACIIX010000012">
    <property type="protein sequence ID" value="MBB6211618.1"/>
    <property type="molecule type" value="Genomic_DNA"/>
</dbReference>
<evidence type="ECO:0000256" key="2">
    <source>
        <dbReference type="ARBA" id="ARBA00008335"/>
    </source>
</evidence>
<feature type="transmembrane region" description="Helical" evidence="7">
    <location>
        <begin position="82"/>
        <end position="101"/>
    </location>
</feature>
<accession>A0A7W9ZIF1</accession>
<evidence type="ECO:0000256" key="6">
    <source>
        <dbReference type="ARBA" id="ARBA00023136"/>
    </source>
</evidence>
<organism evidence="8 9">
    <name type="scientific">Novispirillum itersonii</name>
    <name type="common">Aquaspirillum itersonii</name>
    <dbReference type="NCBI Taxonomy" id="189"/>
    <lineage>
        <taxon>Bacteria</taxon>
        <taxon>Pseudomonadati</taxon>
        <taxon>Pseudomonadota</taxon>
        <taxon>Alphaproteobacteria</taxon>
        <taxon>Rhodospirillales</taxon>
        <taxon>Novispirillaceae</taxon>
        <taxon>Novispirillum</taxon>
    </lineage>
</organism>
<evidence type="ECO:0000256" key="1">
    <source>
        <dbReference type="ARBA" id="ARBA00004141"/>
    </source>
</evidence>
<gene>
    <name evidence="8" type="ORF">FHS48_003059</name>
</gene>
<keyword evidence="5 7" id="KW-1133">Transmembrane helix</keyword>
<name>A0A7W9ZIF1_NOVIT</name>
<dbReference type="GO" id="GO:0016020">
    <property type="term" value="C:membrane"/>
    <property type="evidence" value="ECO:0007669"/>
    <property type="project" value="UniProtKB-SubCell"/>
</dbReference>
<dbReference type="InterPro" id="IPR011701">
    <property type="entry name" value="MFS"/>
</dbReference>
<protein>
    <submittedName>
        <fullName evidence="8">MFS transporter (Putative signal transducer)</fullName>
    </submittedName>
</protein>
<keyword evidence="4 7" id="KW-0812">Transmembrane</keyword>
<evidence type="ECO:0000256" key="5">
    <source>
        <dbReference type="ARBA" id="ARBA00022989"/>
    </source>
</evidence>
<feature type="transmembrane region" description="Helical" evidence="7">
    <location>
        <begin position="53"/>
        <end position="70"/>
    </location>
</feature>
<dbReference type="PANTHER" id="PTHR12778">
    <property type="entry name" value="SOLUTE CARRIER FAMILY 33 ACETYL-COA TRANSPORTER -RELATED"/>
    <property type="match status" value="1"/>
</dbReference>
<dbReference type="RefSeq" id="WP_184264555.1">
    <property type="nucleotide sequence ID" value="NZ_JACIIX010000012.1"/>
</dbReference>
<dbReference type="Pfam" id="PF07690">
    <property type="entry name" value="MFS_1"/>
    <property type="match status" value="1"/>
</dbReference>
<evidence type="ECO:0000256" key="4">
    <source>
        <dbReference type="ARBA" id="ARBA00022692"/>
    </source>
</evidence>
<evidence type="ECO:0000313" key="9">
    <source>
        <dbReference type="Proteomes" id="UP000544872"/>
    </source>
</evidence>
<feature type="transmembrane region" description="Helical" evidence="7">
    <location>
        <begin position="384"/>
        <end position="405"/>
    </location>
</feature>
<dbReference type="Gene3D" id="1.20.1250.20">
    <property type="entry name" value="MFS general substrate transporter like domains"/>
    <property type="match status" value="1"/>
</dbReference>
<dbReference type="Proteomes" id="UP000544872">
    <property type="component" value="Unassembled WGS sequence"/>
</dbReference>
<feature type="transmembrane region" description="Helical" evidence="7">
    <location>
        <begin position="320"/>
        <end position="341"/>
    </location>
</feature>
<dbReference type="InterPro" id="IPR004752">
    <property type="entry name" value="AmpG_permease/AT-1"/>
</dbReference>
<dbReference type="AlphaFoldDB" id="A0A7W9ZIF1"/>
<comment type="subcellular location">
    <subcellularLocation>
        <location evidence="1">Membrane</location>
        <topology evidence="1">Multi-pass membrane protein</topology>
    </subcellularLocation>
</comment>
<dbReference type="InterPro" id="IPR036259">
    <property type="entry name" value="MFS_trans_sf"/>
</dbReference>
<proteinExistence type="inferred from homology"/>
<reference evidence="8 9" key="1">
    <citation type="submission" date="2020-08" db="EMBL/GenBank/DDBJ databases">
        <title>Genomic Encyclopedia of Type Strains, Phase IV (KMG-IV): sequencing the most valuable type-strain genomes for metagenomic binning, comparative biology and taxonomic classification.</title>
        <authorList>
            <person name="Goeker M."/>
        </authorList>
    </citation>
    <scope>NUCLEOTIDE SEQUENCE [LARGE SCALE GENOMIC DNA]</scope>
    <source>
        <strain evidence="8 9">DSM 11590</strain>
    </source>
</reference>
<dbReference type="SUPFAM" id="SSF103473">
    <property type="entry name" value="MFS general substrate transporter"/>
    <property type="match status" value="1"/>
</dbReference>